<dbReference type="Pfam" id="PF03641">
    <property type="entry name" value="Lysine_decarbox"/>
    <property type="match status" value="1"/>
</dbReference>
<dbReference type="HOGENOM" id="CLU_058336_4_3_10"/>
<comment type="catalytic activity">
    <reaction evidence="1">
        <text>AMP + H2O = D-ribose 5-phosphate + adenine</text>
        <dbReference type="Rhea" id="RHEA:20129"/>
        <dbReference type="ChEBI" id="CHEBI:15377"/>
        <dbReference type="ChEBI" id="CHEBI:16708"/>
        <dbReference type="ChEBI" id="CHEBI:78346"/>
        <dbReference type="ChEBI" id="CHEBI:456215"/>
        <dbReference type="EC" id="3.2.2.4"/>
    </reaction>
</comment>
<dbReference type="EC" id="3.2.2.n1" evidence="3"/>
<keyword evidence="3" id="KW-0203">Cytokinin biosynthesis</keyword>
<evidence type="ECO:0000313" key="4">
    <source>
        <dbReference type="EMBL" id="EHH01867.1"/>
    </source>
</evidence>
<keyword evidence="5" id="KW-1185">Reference proteome</keyword>
<dbReference type="GO" id="GO:0008714">
    <property type="term" value="F:AMP nucleosidase activity"/>
    <property type="evidence" value="ECO:0007669"/>
    <property type="project" value="UniProtKB-EC"/>
</dbReference>
<dbReference type="OrthoDB" id="9801098at2"/>
<dbReference type="Gene3D" id="3.40.50.450">
    <property type="match status" value="1"/>
</dbReference>
<comment type="caution">
    <text evidence="4">The sequence shown here is derived from an EMBL/GenBank/DDBJ whole genome shotgun (WGS) entry which is preliminary data.</text>
</comment>
<dbReference type="InterPro" id="IPR005269">
    <property type="entry name" value="LOG"/>
</dbReference>
<dbReference type="NCBIfam" id="TIGR00730">
    <property type="entry name" value="Rossman fold protein, TIGR00730 family"/>
    <property type="match status" value="1"/>
</dbReference>
<dbReference type="GO" id="GO:0005829">
    <property type="term" value="C:cytosol"/>
    <property type="evidence" value="ECO:0007669"/>
    <property type="project" value="TreeGrafter"/>
</dbReference>
<dbReference type="PATRIC" id="fig|762968.3.peg.288"/>
<dbReference type="EMBL" id="AFFY01000003">
    <property type="protein sequence ID" value="EHH01867.1"/>
    <property type="molecule type" value="Genomic_DNA"/>
</dbReference>
<dbReference type="AlphaFoldDB" id="G5SLV1"/>
<sequence>MPFPLNQADMESIGLFCAASDRLEASYYDLAGAFGRLVGERGLTLVYGGADSGLMESAARGVKDAGGHVVGIVPSVLEARRRVSRYVDEVVPCHDLSDRKAIMVERSDVLVALPGGVGTLDEVFTVMAANSIGYHRKKVVLFALDGFWDGLVAVLQEMDRRGFVNVPLEQYLVVARSWDELQAVLA</sequence>
<evidence type="ECO:0000256" key="3">
    <source>
        <dbReference type="RuleBase" id="RU363015"/>
    </source>
</evidence>
<reference evidence="4 5" key="1">
    <citation type="submission" date="2011-03" db="EMBL/GenBank/DDBJ databases">
        <authorList>
            <person name="Weinstock G."/>
            <person name="Sodergren E."/>
            <person name="Clifton S."/>
            <person name="Fulton L."/>
            <person name="Fulton B."/>
            <person name="Courtney L."/>
            <person name="Fronick C."/>
            <person name="Harrison M."/>
            <person name="Strong C."/>
            <person name="Farmer C."/>
            <person name="Delahaunty K."/>
            <person name="Markovic C."/>
            <person name="Hall O."/>
            <person name="Minx P."/>
            <person name="Tomlinson C."/>
            <person name="Mitreva M."/>
            <person name="Hou S."/>
            <person name="Chen J."/>
            <person name="Wollam A."/>
            <person name="Pepin K.H."/>
            <person name="Johnson M."/>
            <person name="Bhonagiri V."/>
            <person name="Zhang X."/>
            <person name="Suruliraj S."/>
            <person name="Warren W."/>
            <person name="Chinwalla A."/>
            <person name="Mardis E.R."/>
            <person name="Wilson R.K."/>
        </authorList>
    </citation>
    <scope>NUCLEOTIDE SEQUENCE [LARGE SCALE GENOMIC DNA]</scope>
    <source>
        <strain evidence="4 5">YIT 11840</strain>
    </source>
</reference>
<accession>G5SLV1</accession>
<dbReference type="PANTHER" id="PTHR31223:SF70">
    <property type="entry name" value="LOG FAMILY PROTEIN YJL055W"/>
    <property type="match status" value="1"/>
</dbReference>
<evidence type="ECO:0000256" key="2">
    <source>
        <dbReference type="ARBA" id="ARBA00006763"/>
    </source>
</evidence>
<dbReference type="PANTHER" id="PTHR31223">
    <property type="entry name" value="LOG FAMILY PROTEIN YJL055W"/>
    <property type="match status" value="1"/>
</dbReference>
<dbReference type="Proteomes" id="UP000003598">
    <property type="component" value="Unassembled WGS sequence"/>
</dbReference>
<organism evidence="4 5">
    <name type="scientific">Paraprevotella clara YIT 11840</name>
    <dbReference type="NCBI Taxonomy" id="762968"/>
    <lineage>
        <taxon>Bacteria</taxon>
        <taxon>Pseudomonadati</taxon>
        <taxon>Bacteroidota</taxon>
        <taxon>Bacteroidia</taxon>
        <taxon>Bacteroidales</taxon>
        <taxon>Prevotellaceae</taxon>
        <taxon>Paraprevotella</taxon>
    </lineage>
</organism>
<dbReference type="eggNOG" id="COG1611">
    <property type="taxonomic scope" value="Bacteria"/>
</dbReference>
<dbReference type="STRING" id="762968.HMPREF9441_00323"/>
<comment type="similarity">
    <text evidence="2 3">Belongs to the LOG family.</text>
</comment>
<gene>
    <name evidence="4" type="ORF">HMPREF9441_00323</name>
</gene>
<evidence type="ECO:0000256" key="1">
    <source>
        <dbReference type="ARBA" id="ARBA00000274"/>
    </source>
</evidence>
<dbReference type="InterPro" id="IPR031100">
    <property type="entry name" value="LOG_fam"/>
</dbReference>
<name>G5SLV1_9BACT</name>
<proteinExistence type="inferred from homology"/>
<dbReference type="GO" id="GO:0009691">
    <property type="term" value="P:cytokinin biosynthetic process"/>
    <property type="evidence" value="ECO:0007669"/>
    <property type="project" value="UniProtKB-UniRule"/>
</dbReference>
<keyword evidence="3" id="KW-0378">Hydrolase</keyword>
<dbReference type="SUPFAM" id="SSF102405">
    <property type="entry name" value="MCP/YpsA-like"/>
    <property type="match status" value="1"/>
</dbReference>
<evidence type="ECO:0000313" key="5">
    <source>
        <dbReference type="Proteomes" id="UP000003598"/>
    </source>
</evidence>
<protein>
    <recommendedName>
        <fullName evidence="3">Cytokinin riboside 5'-monophosphate phosphoribohydrolase</fullName>
        <ecNumber evidence="3">3.2.2.n1</ecNumber>
    </recommendedName>
</protein>